<dbReference type="AlphaFoldDB" id="A0A650EPL5"/>
<proteinExistence type="predicted"/>
<gene>
    <name evidence="2" type="ORF">Firmicute1046_3570</name>
</gene>
<organism evidence="2">
    <name type="scientific">uncultured Bacillota bacterium</name>
    <dbReference type="NCBI Taxonomy" id="344338"/>
    <lineage>
        <taxon>Bacteria</taxon>
        <taxon>Bacillati</taxon>
        <taxon>Bacillota</taxon>
        <taxon>environmental samples</taxon>
    </lineage>
</organism>
<keyword evidence="1" id="KW-1133">Transmembrane helix</keyword>
<protein>
    <submittedName>
        <fullName evidence="2">Uncharacterized protein</fullName>
    </submittedName>
</protein>
<keyword evidence="1" id="KW-0812">Transmembrane</keyword>
<reference evidence="2" key="1">
    <citation type="journal article" date="2020" name="J. ISSAAS">
        <title>Lactobacilli and other gastrointestinal microbiota of Peromyscus leucopus, reservoir host for agents of Lyme disease and other zoonoses in North America.</title>
        <authorList>
            <person name="Milovic A."/>
            <person name="Bassam K."/>
            <person name="Shao H."/>
            <person name="Chatzistamou I."/>
            <person name="Tufts D.M."/>
            <person name="Diuk-Wasser M."/>
            <person name="Barbour A.G."/>
        </authorList>
    </citation>
    <scope>NUCLEOTIDE SEQUENCE</scope>
    <source>
        <strain evidence="2">LL40</strain>
    </source>
</reference>
<evidence type="ECO:0000313" key="2">
    <source>
        <dbReference type="EMBL" id="QGT51281.1"/>
    </source>
</evidence>
<accession>A0A650EPL5</accession>
<evidence type="ECO:0000256" key="1">
    <source>
        <dbReference type="SAM" id="Phobius"/>
    </source>
</evidence>
<feature type="transmembrane region" description="Helical" evidence="1">
    <location>
        <begin position="12"/>
        <end position="43"/>
    </location>
</feature>
<dbReference type="EMBL" id="MN577573">
    <property type="protein sequence ID" value="QGT51281.1"/>
    <property type="molecule type" value="Genomic_DNA"/>
</dbReference>
<name>A0A650EPL5_9FIRM</name>
<keyword evidence="1" id="KW-0472">Membrane</keyword>
<sequence>MEKNPKKWLKRITFIVGGIASVMAIPYIFTIGVYLFVAASFILTDITAPTPPSPEVLTAKFHYELRYEIDGVEKFHNNTMICSFKGIEQIASGAGKKRTWDCVYESKPTVEALGVYRIICYPKGSAGYYMGDPDAYKKYENELEIEVNYNGRRNLSEEEKQEFFNEHNFKIISQTCDPPIENTFQ</sequence>